<reference evidence="12 13" key="1">
    <citation type="submission" date="2012-02" db="EMBL/GenBank/DDBJ databases">
        <title>Complete genome sequence of Phycisphaera mikurensis NBRC 102666.</title>
        <authorList>
            <person name="Ankai A."/>
            <person name="Hosoyama A."/>
            <person name="Terui Y."/>
            <person name="Sekine M."/>
            <person name="Fukai R."/>
            <person name="Kato Y."/>
            <person name="Nakamura S."/>
            <person name="Yamada-Narita S."/>
            <person name="Kawakoshi A."/>
            <person name="Fukunaga Y."/>
            <person name="Yamazaki S."/>
            <person name="Fujita N."/>
        </authorList>
    </citation>
    <scope>NUCLEOTIDE SEQUENCE [LARGE SCALE GENOMIC DNA]</scope>
    <source>
        <strain evidence="13">NBRC 102666 / KCTC 22515 / FYK2301M01</strain>
    </source>
</reference>
<evidence type="ECO:0000256" key="3">
    <source>
        <dbReference type="ARBA" id="ARBA00010072"/>
    </source>
</evidence>
<dbReference type="PANTHER" id="PTHR30614">
    <property type="entry name" value="MEMBRANE COMPONENT OF AMINO ACID ABC TRANSPORTER"/>
    <property type="match status" value="1"/>
</dbReference>
<dbReference type="Gene3D" id="1.10.3720.10">
    <property type="entry name" value="MetI-like"/>
    <property type="match status" value="1"/>
</dbReference>
<gene>
    <name evidence="12" type="ordered locus">PSMK_12130</name>
</gene>
<evidence type="ECO:0000256" key="8">
    <source>
        <dbReference type="ARBA" id="ARBA00022989"/>
    </source>
</evidence>
<keyword evidence="4 10" id="KW-0813">Transport</keyword>
<feature type="transmembrane region" description="Helical" evidence="10">
    <location>
        <begin position="76"/>
        <end position="97"/>
    </location>
</feature>
<dbReference type="AlphaFoldDB" id="I0IDN4"/>
<feature type="transmembrane region" description="Helical" evidence="10">
    <location>
        <begin position="31"/>
        <end position="55"/>
    </location>
</feature>
<evidence type="ECO:0000256" key="6">
    <source>
        <dbReference type="ARBA" id="ARBA00022692"/>
    </source>
</evidence>
<evidence type="ECO:0000256" key="2">
    <source>
        <dbReference type="ARBA" id="ARBA00004429"/>
    </source>
</evidence>
<dbReference type="InterPro" id="IPR035906">
    <property type="entry name" value="MetI-like_sf"/>
</dbReference>
<dbReference type="KEGG" id="phm:PSMK_12130"/>
<keyword evidence="13" id="KW-1185">Reference proteome</keyword>
<feature type="domain" description="ABC transmembrane type-1" evidence="11">
    <location>
        <begin position="31"/>
        <end position="237"/>
    </location>
</feature>
<evidence type="ECO:0000256" key="9">
    <source>
        <dbReference type="ARBA" id="ARBA00023136"/>
    </source>
</evidence>
<name>I0IDN4_PHYMF</name>
<dbReference type="STRING" id="1142394.PSMK_12130"/>
<sequence>MSLHLLAQAATEAPSGVDHFLAVLPALLRGAGITVCVAAVAEVIGICIGLTIALLRLHGLWFLRWPCLAYVDAIRGTPLLVQILFLYFGVPALMIQLTGRPFSFELGFGESVWVKDAIVAGTLACGLNSGAYLSEIYRAALRSIDGGQAEAARSLGLGRLATFRHVVAPQALVRALPPMGNELITLLKDTSLLSVIAVTEIVRTGQLYAARTYAVFPTYLAIAATYFVLVFTVSRLLGLLDRRLAAGTKRP</sequence>
<evidence type="ECO:0000256" key="4">
    <source>
        <dbReference type="ARBA" id="ARBA00022448"/>
    </source>
</evidence>
<comment type="function">
    <text evidence="1">Part of the binding-protein-dependent transport system for glutamine; probably responsible for the translocation of the substrate across the membrane.</text>
</comment>
<dbReference type="EMBL" id="AP012338">
    <property type="protein sequence ID" value="BAM03372.1"/>
    <property type="molecule type" value="Genomic_DNA"/>
</dbReference>
<feature type="transmembrane region" description="Helical" evidence="10">
    <location>
        <begin position="219"/>
        <end position="240"/>
    </location>
</feature>
<dbReference type="GO" id="GO:0006865">
    <property type="term" value="P:amino acid transport"/>
    <property type="evidence" value="ECO:0007669"/>
    <property type="project" value="UniProtKB-KW"/>
</dbReference>
<dbReference type="InterPro" id="IPR000515">
    <property type="entry name" value="MetI-like"/>
</dbReference>
<keyword evidence="6 10" id="KW-0812">Transmembrane</keyword>
<dbReference type="CDD" id="cd06261">
    <property type="entry name" value="TM_PBP2"/>
    <property type="match status" value="1"/>
</dbReference>
<keyword evidence="8 10" id="KW-1133">Transmembrane helix</keyword>
<dbReference type="Proteomes" id="UP000007881">
    <property type="component" value="Chromosome"/>
</dbReference>
<dbReference type="NCBIfam" id="TIGR01726">
    <property type="entry name" value="HEQRo_perm_3TM"/>
    <property type="match status" value="1"/>
</dbReference>
<dbReference type="InterPro" id="IPR010065">
    <property type="entry name" value="AA_ABC_transptr_permease_3TM"/>
</dbReference>
<dbReference type="InterPro" id="IPR043429">
    <property type="entry name" value="ArtM/GltK/GlnP/TcyL/YhdX-like"/>
</dbReference>
<evidence type="ECO:0000256" key="1">
    <source>
        <dbReference type="ARBA" id="ARBA00003159"/>
    </source>
</evidence>
<keyword evidence="9 10" id="KW-0472">Membrane</keyword>
<dbReference type="HOGENOM" id="CLU_019602_1_1_0"/>
<accession>I0IDN4</accession>
<dbReference type="RefSeq" id="WP_014436591.1">
    <property type="nucleotide sequence ID" value="NC_017080.1"/>
</dbReference>
<evidence type="ECO:0000256" key="5">
    <source>
        <dbReference type="ARBA" id="ARBA00022475"/>
    </source>
</evidence>
<evidence type="ECO:0000256" key="10">
    <source>
        <dbReference type="RuleBase" id="RU363032"/>
    </source>
</evidence>
<dbReference type="eggNOG" id="COG0765">
    <property type="taxonomic scope" value="Bacteria"/>
</dbReference>
<evidence type="ECO:0000259" key="11">
    <source>
        <dbReference type="PROSITE" id="PS50928"/>
    </source>
</evidence>
<dbReference type="SUPFAM" id="SSF161098">
    <property type="entry name" value="MetI-like"/>
    <property type="match status" value="1"/>
</dbReference>
<dbReference type="PROSITE" id="PS50928">
    <property type="entry name" value="ABC_TM1"/>
    <property type="match status" value="1"/>
</dbReference>
<dbReference type="GO" id="GO:0043190">
    <property type="term" value="C:ATP-binding cassette (ABC) transporter complex"/>
    <property type="evidence" value="ECO:0007669"/>
    <property type="project" value="InterPro"/>
</dbReference>
<protein>
    <submittedName>
        <fullName evidence="12">Amino acid ABC transporter permease protein</fullName>
    </submittedName>
</protein>
<keyword evidence="5" id="KW-1003">Cell membrane</keyword>
<evidence type="ECO:0000313" key="12">
    <source>
        <dbReference type="EMBL" id="BAM03372.1"/>
    </source>
</evidence>
<comment type="subcellular location">
    <subcellularLocation>
        <location evidence="2">Cell inner membrane</location>
        <topology evidence="2">Multi-pass membrane protein</topology>
    </subcellularLocation>
    <subcellularLocation>
        <location evidence="10">Cell membrane</location>
        <topology evidence="10">Multi-pass membrane protein</topology>
    </subcellularLocation>
</comment>
<organism evidence="12 13">
    <name type="scientific">Phycisphaera mikurensis (strain NBRC 102666 / KCTC 22515 / FYK2301M01)</name>
    <dbReference type="NCBI Taxonomy" id="1142394"/>
    <lineage>
        <taxon>Bacteria</taxon>
        <taxon>Pseudomonadati</taxon>
        <taxon>Planctomycetota</taxon>
        <taxon>Phycisphaerae</taxon>
        <taxon>Phycisphaerales</taxon>
        <taxon>Phycisphaeraceae</taxon>
        <taxon>Phycisphaera</taxon>
    </lineage>
</organism>
<dbReference type="OrthoDB" id="9805999at2"/>
<keyword evidence="7" id="KW-0029">Amino-acid transport</keyword>
<evidence type="ECO:0000313" key="13">
    <source>
        <dbReference type="Proteomes" id="UP000007881"/>
    </source>
</evidence>
<dbReference type="GO" id="GO:0022857">
    <property type="term" value="F:transmembrane transporter activity"/>
    <property type="evidence" value="ECO:0007669"/>
    <property type="project" value="InterPro"/>
</dbReference>
<comment type="similarity">
    <text evidence="3">Belongs to the binding-protein-dependent transport system permease family. HisMQ subfamily.</text>
</comment>
<dbReference type="PANTHER" id="PTHR30614:SF20">
    <property type="entry name" value="GLUTAMINE TRANSPORT SYSTEM PERMEASE PROTEIN GLNP"/>
    <property type="match status" value="1"/>
</dbReference>
<proteinExistence type="inferred from homology"/>
<dbReference type="Pfam" id="PF00528">
    <property type="entry name" value="BPD_transp_1"/>
    <property type="match status" value="1"/>
</dbReference>
<evidence type="ECO:0000256" key="7">
    <source>
        <dbReference type="ARBA" id="ARBA00022970"/>
    </source>
</evidence>